<reference evidence="2" key="1">
    <citation type="submission" date="2015-12" db="EMBL/GenBank/DDBJ databases">
        <title>Gene expression during late stages of embryo sac development: a critical building block for successful pollen-pistil interactions.</title>
        <authorList>
            <person name="Liu Y."/>
            <person name="Joly V."/>
            <person name="Sabar M."/>
            <person name="Matton D.P."/>
        </authorList>
    </citation>
    <scope>NUCLEOTIDE SEQUENCE</scope>
</reference>
<dbReference type="AlphaFoldDB" id="A0A0V0HWV9"/>
<keyword evidence="1" id="KW-0472">Membrane</keyword>
<proteinExistence type="predicted"/>
<name>A0A0V0HWV9_SOLCH</name>
<evidence type="ECO:0000256" key="1">
    <source>
        <dbReference type="SAM" id="Phobius"/>
    </source>
</evidence>
<feature type="transmembrane region" description="Helical" evidence="1">
    <location>
        <begin position="63"/>
        <end position="85"/>
    </location>
</feature>
<accession>A0A0V0HWV9</accession>
<dbReference type="EMBL" id="GEDG01014717">
    <property type="protein sequence ID" value="JAP24134.1"/>
    <property type="molecule type" value="Transcribed_RNA"/>
</dbReference>
<dbReference type="EMBL" id="GEDG01022104">
    <property type="protein sequence ID" value="JAP17778.1"/>
    <property type="molecule type" value="Transcribed_RNA"/>
</dbReference>
<feature type="transmembrane region" description="Helical" evidence="1">
    <location>
        <begin position="18"/>
        <end position="37"/>
    </location>
</feature>
<keyword evidence="1" id="KW-1133">Transmembrane helix</keyword>
<sequence>MALCALKVFDNMLDSTNNILLCFFLCRFFTIFLYILCNHLKMPHHDKLERYNSFDYTMSTRSFIRMLAVVPNFHMHYVFLMYFVLINN</sequence>
<keyword evidence="1" id="KW-0812">Transmembrane</keyword>
<protein>
    <submittedName>
        <fullName evidence="2">Putative ovule protein</fullName>
    </submittedName>
</protein>
<evidence type="ECO:0000313" key="2">
    <source>
        <dbReference type="EMBL" id="JAP24134.1"/>
    </source>
</evidence>
<organism evidence="2">
    <name type="scientific">Solanum chacoense</name>
    <name type="common">Chaco potato</name>
    <dbReference type="NCBI Taxonomy" id="4108"/>
    <lineage>
        <taxon>Eukaryota</taxon>
        <taxon>Viridiplantae</taxon>
        <taxon>Streptophyta</taxon>
        <taxon>Embryophyta</taxon>
        <taxon>Tracheophyta</taxon>
        <taxon>Spermatophyta</taxon>
        <taxon>Magnoliopsida</taxon>
        <taxon>eudicotyledons</taxon>
        <taxon>Gunneridae</taxon>
        <taxon>Pentapetalae</taxon>
        <taxon>asterids</taxon>
        <taxon>lamiids</taxon>
        <taxon>Solanales</taxon>
        <taxon>Solanaceae</taxon>
        <taxon>Solanoideae</taxon>
        <taxon>Solaneae</taxon>
        <taxon>Solanum</taxon>
    </lineage>
</organism>